<evidence type="ECO:0000256" key="6">
    <source>
        <dbReference type="ARBA" id="ARBA00022679"/>
    </source>
</evidence>
<organism evidence="13 14">
    <name type="scientific">Oleoguttula mirabilis</name>
    <dbReference type="NCBI Taxonomy" id="1507867"/>
    <lineage>
        <taxon>Eukaryota</taxon>
        <taxon>Fungi</taxon>
        <taxon>Dikarya</taxon>
        <taxon>Ascomycota</taxon>
        <taxon>Pezizomycotina</taxon>
        <taxon>Dothideomycetes</taxon>
        <taxon>Dothideomycetidae</taxon>
        <taxon>Mycosphaerellales</taxon>
        <taxon>Teratosphaeriaceae</taxon>
        <taxon>Oleoguttula</taxon>
    </lineage>
</organism>
<dbReference type="InterPro" id="IPR026050">
    <property type="entry name" value="C1GALT1/C1GALT1_chp1"/>
</dbReference>
<dbReference type="PANTHER" id="PTHR23033">
    <property type="entry name" value="BETA1,3-GALACTOSYLTRANSFERASE"/>
    <property type="match status" value="1"/>
</dbReference>
<keyword evidence="14" id="KW-1185">Reference proteome</keyword>
<evidence type="ECO:0000256" key="3">
    <source>
        <dbReference type="ARBA" id="ARBA00006462"/>
    </source>
</evidence>
<dbReference type="AlphaFoldDB" id="A0AAV9J6Y1"/>
<dbReference type="EMBL" id="JAVFHQ010000063">
    <property type="protein sequence ID" value="KAK4540656.1"/>
    <property type="molecule type" value="Genomic_DNA"/>
</dbReference>
<comment type="subcellular location">
    <subcellularLocation>
        <location evidence="1">Membrane</location>
        <topology evidence="1">Single-pass type II membrane protein</topology>
    </subcellularLocation>
</comment>
<evidence type="ECO:0000256" key="11">
    <source>
        <dbReference type="ARBA" id="ARBA00023136"/>
    </source>
</evidence>
<comment type="similarity">
    <text evidence="3">Belongs to the glycosyltransferase 31 family. Beta3-Gal-T subfamily.</text>
</comment>
<dbReference type="PANTHER" id="PTHR23033:SF47">
    <property type="entry name" value="APPLE DOMAIN-CONTAINING PROTEIN-RELATED"/>
    <property type="match status" value="1"/>
</dbReference>
<evidence type="ECO:0000256" key="10">
    <source>
        <dbReference type="ARBA" id="ARBA00022989"/>
    </source>
</evidence>
<dbReference type="InterPro" id="IPR003378">
    <property type="entry name" value="Fringe-like_glycosylTrfase"/>
</dbReference>
<evidence type="ECO:0000256" key="9">
    <source>
        <dbReference type="ARBA" id="ARBA00022968"/>
    </source>
</evidence>
<evidence type="ECO:0000256" key="5">
    <source>
        <dbReference type="ARBA" id="ARBA00022676"/>
    </source>
</evidence>
<dbReference type="Proteomes" id="UP001324427">
    <property type="component" value="Unassembled WGS sequence"/>
</dbReference>
<evidence type="ECO:0000256" key="7">
    <source>
        <dbReference type="ARBA" id="ARBA00022692"/>
    </source>
</evidence>
<keyword evidence="5" id="KW-0328">Glycosyltransferase</keyword>
<dbReference type="EC" id="2.4.1.122" evidence="4"/>
<proteinExistence type="inferred from homology"/>
<comment type="pathway">
    <text evidence="2">Protein modification; protein glycosylation.</text>
</comment>
<sequence length="463" mass="52237">MPSIFRSGIRAVVVIAVVAALVLAIRLTSFSQTPRWRPPATHPGLTAEVVGAPDPDQPPCRHLAGVEDVVVVMRTGATEIKDKLPIHLNTTFRCYPDTLIFSDYAEVFSGYQVLDALASVDDNLKQSNADFQHYLRLQRLGREGLAEEELHGESYESGPIGKNDNPGWRLDKWKFLPMLVQTLDLRPDKKWFVFVEPDTYIVWSNLVQWLQELDSSKDSYYGSEVQIGDDVFAHGGTGFVMSRSAVQKGAELYTSEPDEWHARTAAHWAGDCILGTALAHAGVGLSWSWPMFQGGNPSDMNWMEIKAGHRLWCAPAMSYHHFSSREIESMWMFEQEQIRQRNVGAEKQFFWHHRDDILHHDDMFRQYVLPNITSERADWSNSSPDLVAYSNRKGLSIADCRAICEEKEGCLQYALGPIGCSTANQVMMGAFSKGIQSGWMTERVESWMKGVKNCKGRKGWSVT</sequence>
<dbReference type="GO" id="GO:0016020">
    <property type="term" value="C:membrane"/>
    <property type="evidence" value="ECO:0007669"/>
    <property type="project" value="UniProtKB-SubCell"/>
</dbReference>
<protein>
    <recommendedName>
        <fullName evidence="4">N-acetylgalactosaminide beta-1,3-galactosyltransferase</fullName>
        <ecNumber evidence="4">2.4.1.122</ecNumber>
    </recommendedName>
</protein>
<keyword evidence="7" id="KW-0812">Transmembrane</keyword>
<accession>A0AAV9J6Y1</accession>
<keyword evidence="10" id="KW-1133">Transmembrane helix</keyword>
<dbReference type="Gene3D" id="3.90.550.50">
    <property type="match status" value="1"/>
</dbReference>
<dbReference type="GO" id="GO:0016263">
    <property type="term" value="F:glycoprotein-N-acetylgalactosamine 3-beta-galactosyltransferase activity"/>
    <property type="evidence" value="ECO:0007669"/>
    <property type="project" value="UniProtKB-EC"/>
</dbReference>
<gene>
    <name evidence="13" type="ORF">LTR36_008987</name>
</gene>
<evidence type="ECO:0000313" key="14">
    <source>
        <dbReference type="Proteomes" id="UP001324427"/>
    </source>
</evidence>
<dbReference type="GO" id="GO:0000166">
    <property type="term" value="F:nucleotide binding"/>
    <property type="evidence" value="ECO:0007669"/>
    <property type="project" value="UniProtKB-KW"/>
</dbReference>
<evidence type="ECO:0000256" key="2">
    <source>
        <dbReference type="ARBA" id="ARBA00004922"/>
    </source>
</evidence>
<dbReference type="Pfam" id="PF02434">
    <property type="entry name" value="Fringe"/>
    <property type="match status" value="1"/>
</dbReference>
<keyword evidence="6" id="KW-0808">Transferase</keyword>
<name>A0AAV9J6Y1_9PEZI</name>
<keyword evidence="9" id="KW-0735">Signal-anchor</keyword>
<feature type="domain" description="Fringe-like glycosyltransferase" evidence="12">
    <location>
        <begin position="185"/>
        <end position="287"/>
    </location>
</feature>
<evidence type="ECO:0000259" key="12">
    <source>
        <dbReference type="Pfam" id="PF02434"/>
    </source>
</evidence>
<keyword evidence="8" id="KW-0547">Nucleotide-binding</keyword>
<keyword evidence="11" id="KW-0472">Membrane</keyword>
<comment type="caution">
    <text evidence="13">The sequence shown here is derived from an EMBL/GenBank/DDBJ whole genome shotgun (WGS) entry which is preliminary data.</text>
</comment>
<evidence type="ECO:0000256" key="4">
    <source>
        <dbReference type="ARBA" id="ARBA00012557"/>
    </source>
</evidence>
<reference evidence="13 14" key="1">
    <citation type="submission" date="2021-11" db="EMBL/GenBank/DDBJ databases">
        <title>Black yeast isolated from Biological Soil Crust.</title>
        <authorList>
            <person name="Kurbessoian T."/>
        </authorList>
    </citation>
    <scope>NUCLEOTIDE SEQUENCE [LARGE SCALE GENOMIC DNA]</scope>
    <source>
        <strain evidence="13 14">CCFEE 5522</strain>
    </source>
</reference>
<evidence type="ECO:0000313" key="13">
    <source>
        <dbReference type="EMBL" id="KAK4540656.1"/>
    </source>
</evidence>
<evidence type="ECO:0000256" key="1">
    <source>
        <dbReference type="ARBA" id="ARBA00004606"/>
    </source>
</evidence>
<evidence type="ECO:0000256" key="8">
    <source>
        <dbReference type="ARBA" id="ARBA00022741"/>
    </source>
</evidence>